<dbReference type="Proteomes" id="UP000257123">
    <property type="component" value="Unassembled WGS sequence"/>
</dbReference>
<dbReference type="GO" id="GO:0003677">
    <property type="term" value="F:DNA binding"/>
    <property type="evidence" value="ECO:0007669"/>
    <property type="project" value="UniProtKB-KW"/>
</dbReference>
<evidence type="ECO:0000313" key="2">
    <source>
        <dbReference type="EMBL" id="RFA94003.1"/>
    </source>
</evidence>
<evidence type="ECO:0000313" key="5">
    <source>
        <dbReference type="Proteomes" id="UP000257123"/>
    </source>
</evidence>
<evidence type="ECO:0000259" key="1">
    <source>
        <dbReference type="PROSITE" id="PS50910"/>
    </source>
</evidence>
<organism evidence="2 5">
    <name type="scientific">Pyrobaculum aerophilum</name>
    <dbReference type="NCBI Taxonomy" id="13773"/>
    <lineage>
        <taxon>Archaea</taxon>
        <taxon>Thermoproteota</taxon>
        <taxon>Thermoprotei</taxon>
        <taxon>Thermoproteales</taxon>
        <taxon>Thermoproteaceae</taxon>
        <taxon>Pyrobaculum</taxon>
    </lineage>
</organism>
<reference evidence="4 5" key="1">
    <citation type="submission" date="2017-07" db="EMBL/GenBank/DDBJ databases">
        <title>Draft genome sequence of aerobic hyperthermophilic archaea, Pyrobaculum aerophilum YKB31 and YKB32.</title>
        <authorList>
            <person name="Mochizuki T."/>
            <person name="Berliner A.J."/>
            <person name="Yoshida-Takashima Y."/>
            <person name="Takaki Y."/>
            <person name="Nunoura T."/>
            <person name="Takai K."/>
        </authorList>
    </citation>
    <scope>NUCLEOTIDE SEQUENCE [LARGE SCALE GENOMIC DNA]</scope>
    <source>
        <strain evidence="2 5">YKB31</strain>
        <strain evidence="3 4">YKB32</strain>
    </source>
</reference>
<evidence type="ECO:0000313" key="3">
    <source>
        <dbReference type="EMBL" id="RFB00416.1"/>
    </source>
</evidence>
<name>A0A371QVG2_9CREN</name>
<dbReference type="SMART" id="SM00748">
    <property type="entry name" value="HEPN"/>
    <property type="match status" value="1"/>
</dbReference>
<dbReference type="SUPFAM" id="SSF81593">
    <property type="entry name" value="Nucleotidyltransferase substrate binding subunit/domain"/>
    <property type="match status" value="1"/>
</dbReference>
<comment type="caution">
    <text evidence="2">The sequence shown here is derived from an EMBL/GenBank/DDBJ whole genome shotgun (WGS) entry which is preliminary data.</text>
</comment>
<dbReference type="Proteomes" id="UP000256877">
    <property type="component" value="Unassembled WGS sequence"/>
</dbReference>
<protein>
    <submittedName>
        <fullName evidence="2">DNA-binding protein</fullName>
    </submittedName>
</protein>
<feature type="domain" description="HEPN" evidence="1">
    <location>
        <begin position="27"/>
        <end position="151"/>
    </location>
</feature>
<dbReference type="RefSeq" id="WP_116421789.1">
    <property type="nucleotide sequence ID" value="NZ_DAIOPL010000010.1"/>
</dbReference>
<dbReference type="InterPro" id="IPR007842">
    <property type="entry name" value="HEPN_dom"/>
</dbReference>
<dbReference type="PROSITE" id="PS50910">
    <property type="entry name" value="HEPN"/>
    <property type="match status" value="1"/>
</dbReference>
<accession>A0A371QVG2</accession>
<gene>
    <name evidence="2" type="ORF">CGL51_11275</name>
    <name evidence="3" type="ORF">CGL52_00735</name>
</gene>
<dbReference type="EMBL" id="NMUF01000001">
    <property type="protein sequence ID" value="RFB00416.1"/>
    <property type="molecule type" value="Genomic_DNA"/>
</dbReference>
<dbReference type="EMBL" id="NMUE01000045">
    <property type="protein sequence ID" value="RFA94003.1"/>
    <property type="molecule type" value="Genomic_DNA"/>
</dbReference>
<keyword evidence="2" id="KW-0238">DNA-binding</keyword>
<dbReference type="Pfam" id="PF05168">
    <property type="entry name" value="HEPN"/>
    <property type="match status" value="1"/>
</dbReference>
<proteinExistence type="predicted"/>
<dbReference type="Gene3D" id="1.20.120.330">
    <property type="entry name" value="Nucleotidyltransferases domain 2"/>
    <property type="match status" value="1"/>
</dbReference>
<evidence type="ECO:0000313" key="4">
    <source>
        <dbReference type="Proteomes" id="UP000256877"/>
    </source>
</evidence>
<sequence>MWLVAMVYGGALFSGSYMSGEYSALLRRRALSMPQLADRLLNEGEYDLAALHAEYVAQLYLKSPLFRLTGEEWRGHNARMLIGLLAYTLEEKGLRALADEVMDFAKRNKRILAELEEAHTRSVYGPFQYSRDQATALLHAARNVVELAKRIEKSVFGDRD</sequence>
<dbReference type="AlphaFoldDB" id="A0A371QVG2"/>